<gene>
    <name evidence="3" type="ORF">EKO27_g207</name>
</gene>
<sequence>MNQVNRRPTVTTHSAGAQVSTPVRVGSSVGSNIGFTVAFRLPSREDQIVSPREGARQPSVSDERERRTNQTTVVGPVVDNAISHHGLFGGNGSIRPVTRSVRPRIERNVTSTSEPTSASHHPSDVSHGSAYRADEPEIKDFVDLDLTCSIDAEGIANRWLGAYIPLPDQRVKDYPATIKSFLHRMVKSYVTVTIRGRGYPPFIHAAQLATHLVRPPLSTCLSLVRICEHQLPGSEETAADVLQREMHNIYEQRESYDTITLLGAFQAYLIFTMVLFFRLGQIANPILRQAVMNLQELACASAKKRSSDWTEGGLRTDELWPVPEDFKEADVIKRRNRVDRWLEGVDEFGTMLYAVTSCTHG</sequence>
<feature type="region of interest" description="Disordered" evidence="1">
    <location>
        <begin position="1"/>
        <end position="22"/>
    </location>
</feature>
<evidence type="ECO:0000256" key="2">
    <source>
        <dbReference type="SAM" id="Phobius"/>
    </source>
</evidence>
<evidence type="ECO:0000313" key="4">
    <source>
        <dbReference type="Proteomes" id="UP000286045"/>
    </source>
</evidence>
<keyword evidence="2" id="KW-0472">Membrane</keyword>
<protein>
    <submittedName>
        <fullName evidence="3">Uncharacterized protein</fullName>
    </submittedName>
</protein>
<reference evidence="3 4" key="1">
    <citation type="submission" date="2018-12" db="EMBL/GenBank/DDBJ databases">
        <title>Draft genome sequence of Xylaria grammica IHI A82.</title>
        <authorList>
            <person name="Buettner E."/>
            <person name="Kellner H."/>
        </authorList>
    </citation>
    <scope>NUCLEOTIDE SEQUENCE [LARGE SCALE GENOMIC DNA]</scope>
    <source>
        <strain evidence="3 4">IHI A82</strain>
    </source>
</reference>
<organism evidence="3 4">
    <name type="scientific">Xylaria grammica</name>
    <dbReference type="NCBI Taxonomy" id="363999"/>
    <lineage>
        <taxon>Eukaryota</taxon>
        <taxon>Fungi</taxon>
        <taxon>Dikarya</taxon>
        <taxon>Ascomycota</taxon>
        <taxon>Pezizomycotina</taxon>
        <taxon>Sordariomycetes</taxon>
        <taxon>Xylariomycetidae</taxon>
        <taxon>Xylariales</taxon>
        <taxon>Xylariaceae</taxon>
        <taxon>Xylaria</taxon>
    </lineage>
</organism>
<dbReference type="STRING" id="363999.A0A439DKL5"/>
<feature type="region of interest" description="Disordered" evidence="1">
    <location>
        <begin position="46"/>
        <end position="78"/>
    </location>
</feature>
<feature type="compositionally biased region" description="Polar residues" evidence="1">
    <location>
        <begin position="1"/>
        <end position="21"/>
    </location>
</feature>
<feature type="compositionally biased region" description="Polar residues" evidence="1">
    <location>
        <begin position="108"/>
        <end position="120"/>
    </location>
</feature>
<feature type="region of interest" description="Disordered" evidence="1">
    <location>
        <begin position="84"/>
        <end position="103"/>
    </location>
</feature>
<dbReference type="AlphaFoldDB" id="A0A439DKL5"/>
<keyword evidence="2" id="KW-0812">Transmembrane</keyword>
<evidence type="ECO:0000256" key="1">
    <source>
        <dbReference type="SAM" id="MobiDB-lite"/>
    </source>
</evidence>
<feature type="region of interest" description="Disordered" evidence="1">
    <location>
        <begin position="108"/>
        <end position="130"/>
    </location>
</feature>
<comment type="caution">
    <text evidence="3">The sequence shown here is derived from an EMBL/GenBank/DDBJ whole genome shotgun (WGS) entry which is preliminary data.</text>
</comment>
<accession>A0A439DKL5</accession>
<keyword evidence="2" id="KW-1133">Transmembrane helix</keyword>
<keyword evidence="4" id="KW-1185">Reference proteome</keyword>
<dbReference type="EMBL" id="RYZI01000002">
    <property type="protein sequence ID" value="RWA14926.1"/>
    <property type="molecule type" value="Genomic_DNA"/>
</dbReference>
<feature type="transmembrane region" description="Helical" evidence="2">
    <location>
        <begin position="259"/>
        <end position="279"/>
    </location>
</feature>
<evidence type="ECO:0000313" key="3">
    <source>
        <dbReference type="EMBL" id="RWA14926.1"/>
    </source>
</evidence>
<name>A0A439DKL5_9PEZI</name>
<dbReference type="Proteomes" id="UP000286045">
    <property type="component" value="Unassembled WGS sequence"/>
</dbReference>
<proteinExistence type="predicted"/>